<evidence type="ECO:0000313" key="1">
    <source>
        <dbReference type="EMBL" id="ALA06628.1"/>
    </source>
</evidence>
<sequence length="79" mass="9103">MDCTDSGFGEYGPCSGPVSEYLALSGSGLRYPRCERHYGMYVERVQPRMDAIRERYPDTDIPPAWFDPTYAGERWNEDD</sequence>
<dbReference type="Proteomes" id="UP000223849">
    <property type="component" value="Segment"/>
</dbReference>
<gene>
    <name evidence="1" type="ORF">SEA_LUMOS_122</name>
</gene>
<protein>
    <submittedName>
        <fullName evidence="1">Uncharacterized protein</fullName>
    </submittedName>
</protein>
<name>A0A0K2CMM8_9CAUD</name>
<keyword evidence="2" id="KW-1185">Reference proteome</keyword>
<organism evidence="1 2">
    <name type="scientific">Mycobacterium phage Lumos</name>
    <dbReference type="NCBI Taxonomy" id="1701852"/>
    <lineage>
        <taxon>Viruses</taxon>
        <taxon>Duplodnaviria</taxon>
        <taxon>Heunggongvirae</taxon>
        <taxon>Uroviricota</taxon>
        <taxon>Caudoviricetes</taxon>
        <taxon>Vilmaviridae</taxon>
        <taxon>Lclasvirinae</taxon>
        <taxon>Lumosvirus</taxon>
        <taxon>Lumosvirus lumos</taxon>
    </lineage>
</organism>
<evidence type="ECO:0000313" key="2">
    <source>
        <dbReference type="Proteomes" id="UP000223849"/>
    </source>
</evidence>
<accession>A0A0K2CMM8</accession>
<reference evidence="1 2" key="1">
    <citation type="submission" date="2015-08" db="EMBL/GenBank/DDBJ databases">
        <authorList>
            <person name="Davis N."/>
            <person name="Domingos A."/>
            <person name="Holland C."/>
            <person name="Houk L.J."/>
            <person name="Hueter N."/>
            <person name="Molina L."/>
            <person name="Sontag M."/>
            <person name="Saintfleur O."/>
            <person name="Swinford C."/>
            <person name="Villalobos-Ayala K."/>
            <person name="Carroll M."/>
            <person name="Cottrell-Yongye A."/>
            <person name="D'Elia T."/>
            <person name="Delesalle V.A."/>
            <person name="Bradley K.W."/>
            <person name="Asai D.J."/>
            <person name="Bowman C.A."/>
            <person name="Russell D.A."/>
            <person name="Pope W.H."/>
            <person name="Jacobs-Sera D."/>
            <person name="Hendrix R.W."/>
            <person name="Hatfull G.F."/>
        </authorList>
    </citation>
    <scope>NUCLEOTIDE SEQUENCE [LARGE SCALE GENOMIC DNA]</scope>
</reference>
<proteinExistence type="predicted"/>
<dbReference type="EMBL" id="KT372003">
    <property type="protein sequence ID" value="ALA06628.1"/>
    <property type="molecule type" value="Genomic_DNA"/>
</dbReference>